<feature type="transmembrane region" description="Helical" evidence="1">
    <location>
        <begin position="32"/>
        <end position="59"/>
    </location>
</feature>
<feature type="transmembrane region" description="Helical" evidence="1">
    <location>
        <begin position="103"/>
        <end position="125"/>
    </location>
</feature>
<name>A0ABW2RTK8_9NOCA</name>
<comment type="caution">
    <text evidence="2">The sequence shown here is derived from an EMBL/GenBank/DDBJ whole genome shotgun (WGS) entry which is preliminary data.</text>
</comment>
<protein>
    <submittedName>
        <fullName evidence="2">ABC transporter permease</fullName>
    </submittedName>
</protein>
<feature type="transmembrane region" description="Helical" evidence="1">
    <location>
        <begin position="184"/>
        <end position="206"/>
    </location>
</feature>
<organism evidence="2 3">
    <name type="scientific">Rhodococcus daqingensis</name>
    <dbReference type="NCBI Taxonomy" id="2479363"/>
    <lineage>
        <taxon>Bacteria</taxon>
        <taxon>Bacillati</taxon>
        <taxon>Actinomycetota</taxon>
        <taxon>Actinomycetes</taxon>
        <taxon>Mycobacteriales</taxon>
        <taxon>Nocardiaceae</taxon>
        <taxon>Rhodococcus</taxon>
    </lineage>
</organism>
<keyword evidence="3" id="KW-1185">Reference proteome</keyword>
<dbReference type="Proteomes" id="UP001596484">
    <property type="component" value="Unassembled WGS sequence"/>
</dbReference>
<keyword evidence="1" id="KW-1133">Transmembrane helix</keyword>
<evidence type="ECO:0000313" key="3">
    <source>
        <dbReference type="Proteomes" id="UP001596484"/>
    </source>
</evidence>
<dbReference type="EMBL" id="JBHTCS010000009">
    <property type="protein sequence ID" value="MFC7447180.1"/>
    <property type="molecule type" value="Genomic_DNA"/>
</dbReference>
<reference evidence="3" key="1">
    <citation type="journal article" date="2019" name="Int. J. Syst. Evol. Microbiol.">
        <title>The Global Catalogue of Microorganisms (GCM) 10K type strain sequencing project: providing services to taxonomists for standard genome sequencing and annotation.</title>
        <authorList>
            <consortium name="The Broad Institute Genomics Platform"/>
            <consortium name="The Broad Institute Genome Sequencing Center for Infectious Disease"/>
            <person name="Wu L."/>
            <person name="Ma J."/>
        </authorList>
    </citation>
    <scope>NUCLEOTIDE SEQUENCE [LARGE SCALE GENOMIC DNA]</scope>
    <source>
        <strain evidence="3">ICMP 19430</strain>
    </source>
</reference>
<evidence type="ECO:0000313" key="2">
    <source>
        <dbReference type="EMBL" id="MFC7447180.1"/>
    </source>
</evidence>
<accession>A0ABW2RTK8</accession>
<sequence>MTTQTVDATTTPPRTEPESASRIGAVLRVHTVAWPLLIAWPVGLLAVSFLLSYTIYFIVQNDQDEGFAGGVFSLYGLVIAFYLQAMTQTFPFALGMSVTRREFFTATMLLALAQAAVFAIVLYLLSIVEAATDGWGVRMRMFGLARYLTDSPVLQFLALFSSLLLVAAVAMAAGAIYQRWRVTGLMAAGVGLLGAGGLAAILITWARWWPAIGAWFQNVPRVVPLAVLPLGLSAVAFAVAWTALRRATP</sequence>
<gene>
    <name evidence="2" type="ORF">ACFQS9_04660</name>
</gene>
<keyword evidence="1" id="KW-0812">Transmembrane</keyword>
<proteinExistence type="predicted"/>
<evidence type="ECO:0000256" key="1">
    <source>
        <dbReference type="SAM" id="Phobius"/>
    </source>
</evidence>
<feature type="transmembrane region" description="Helical" evidence="1">
    <location>
        <begin position="226"/>
        <end position="244"/>
    </location>
</feature>
<feature type="transmembrane region" description="Helical" evidence="1">
    <location>
        <begin position="153"/>
        <end position="177"/>
    </location>
</feature>
<keyword evidence="1" id="KW-0472">Membrane</keyword>
<dbReference type="RefSeq" id="WP_378402070.1">
    <property type="nucleotide sequence ID" value="NZ_JBHTCS010000009.1"/>
</dbReference>